<reference evidence="1 2" key="1">
    <citation type="submission" date="2019-06" db="EMBL/GenBank/DDBJ databases">
        <title>Sequencing the genomes of 1000 actinobacteria strains.</title>
        <authorList>
            <person name="Klenk H.-P."/>
        </authorList>
    </citation>
    <scope>NUCLEOTIDE SEQUENCE [LARGE SCALE GENOMIC DNA]</scope>
    <source>
        <strain evidence="1 2">DSM 45015</strain>
    </source>
</reference>
<dbReference type="EMBL" id="VFQC01000001">
    <property type="protein sequence ID" value="TQN31190.1"/>
    <property type="molecule type" value="Genomic_DNA"/>
</dbReference>
<dbReference type="Proteomes" id="UP000317422">
    <property type="component" value="Unassembled WGS sequence"/>
</dbReference>
<evidence type="ECO:0000313" key="1">
    <source>
        <dbReference type="EMBL" id="TQN31190.1"/>
    </source>
</evidence>
<dbReference type="AlphaFoldDB" id="A0A543NHG1"/>
<gene>
    <name evidence="1" type="ORF">FHX37_1084</name>
</gene>
<name>A0A543NHG1_9ACTN</name>
<keyword evidence="2" id="KW-1185">Reference proteome</keyword>
<proteinExistence type="predicted"/>
<dbReference type="OrthoDB" id="9959349at2"/>
<organism evidence="1 2">
    <name type="scientific">Haloactinospora alba</name>
    <dbReference type="NCBI Taxonomy" id="405555"/>
    <lineage>
        <taxon>Bacteria</taxon>
        <taxon>Bacillati</taxon>
        <taxon>Actinomycetota</taxon>
        <taxon>Actinomycetes</taxon>
        <taxon>Streptosporangiales</taxon>
        <taxon>Nocardiopsidaceae</taxon>
        <taxon>Haloactinospora</taxon>
    </lineage>
</organism>
<dbReference type="RefSeq" id="WP_141922434.1">
    <property type="nucleotide sequence ID" value="NZ_VFQC01000001.1"/>
</dbReference>
<protein>
    <submittedName>
        <fullName evidence="1">Uncharacterized protein</fullName>
    </submittedName>
</protein>
<evidence type="ECO:0000313" key="2">
    <source>
        <dbReference type="Proteomes" id="UP000317422"/>
    </source>
</evidence>
<accession>A0A543NHG1</accession>
<comment type="caution">
    <text evidence="1">The sequence shown here is derived from an EMBL/GenBank/DDBJ whole genome shotgun (WGS) entry which is preliminary data.</text>
</comment>
<sequence length="81" mass="8741">MSTLEHAREAKRLVRERFGADPRVVGVGITRDTAAGYTVEVRLASRLDVTPPGQVRSEIGGDTAEVPVSWRVTGPVRPSEA</sequence>